<dbReference type="STRING" id="294750.A0A095CHR5"/>
<dbReference type="EMBL" id="CP025761">
    <property type="protein sequence ID" value="KGB79707.1"/>
    <property type="molecule type" value="Genomic_DNA"/>
</dbReference>
<name>A0A095CHR5_CRYD2</name>
<dbReference type="KEGG" id="cdeu:CNBG_5545"/>
<reference evidence="4 5" key="2">
    <citation type="journal article" date="2018" name="Proc. Natl. Acad. Sci.">
        <title>RNAi is a critical determinant of centromere evolution in closely related fungi.</title>
        <authorList>
            <person name="Yadav V."/>
            <person name="Sun S."/>
            <person name="Billmyre R.B."/>
            <person name="Thimmappa B.C."/>
            <person name="Shea T."/>
            <person name="Lintner R."/>
            <person name="Bakkeren G."/>
            <person name="Cuomo C.A."/>
            <person name="Heitman J."/>
            <person name="Sanyal K."/>
        </authorList>
    </citation>
    <scope>NUCLEOTIDE SEQUENCE [LARGE SCALE GENOMIC DNA]</scope>
    <source>
        <strain evidence="4 5">R265</strain>
    </source>
</reference>
<dbReference type="Gene3D" id="3.40.50.720">
    <property type="entry name" value="NAD(P)-binding Rossmann-like Domain"/>
    <property type="match status" value="1"/>
</dbReference>
<evidence type="ECO:0000313" key="5">
    <source>
        <dbReference type="Proteomes" id="UP000029445"/>
    </source>
</evidence>
<dbReference type="GO" id="GO:0016491">
    <property type="term" value="F:oxidoreductase activity"/>
    <property type="evidence" value="ECO:0007669"/>
    <property type="project" value="UniProtKB-KW"/>
</dbReference>
<feature type="domain" description="NmrA-like" evidence="3">
    <location>
        <begin position="5"/>
        <end position="203"/>
    </location>
</feature>
<reference evidence="4 5" key="1">
    <citation type="journal article" date="2011" name="MBio">
        <title>Genome variation in Cryptococcus gattii, an emerging pathogen of immunocompetent hosts.</title>
        <authorList>
            <person name="D'Souza C.A."/>
            <person name="Kronstad J.W."/>
            <person name="Taylor G."/>
            <person name="Warren R."/>
            <person name="Yuen M."/>
            <person name="Hu G."/>
            <person name="Jung W.H."/>
            <person name="Sham A."/>
            <person name="Kidd S.E."/>
            <person name="Tangen K."/>
            <person name="Lee N."/>
            <person name="Zeilmaker T."/>
            <person name="Sawkins J."/>
            <person name="McVicker G."/>
            <person name="Shah S."/>
            <person name="Gnerre S."/>
            <person name="Griggs A."/>
            <person name="Zeng Q."/>
            <person name="Bartlett K."/>
            <person name="Li W."/>
            <person name="Wang X."/>
            <person name="Heitman J."/>
            <person name="Stajich J.E."/>
            <person name="Fraser J.A."/>
            <person name="Meyer W."/>
            <person name="Carter D."/>
            <person name="Schein J."/>
            <person name="Krzywinski M."/>
            <person name="Kwon-Chung K.J."/>
            <person name="Varma A."/>
            <person name="Wang J."/>
            <person name="Brunham R."/>
            <person name="Fyfe M."/>
            <person name="Ouellette B.F."/>
            <person name="Siddiqui A."/>
            <person name="Marra M."/>
            <person name="Jones S."/>
            <person name="Holt R."/>
            <person name="Birren B.W."/>
            <person name="Galagan J.E."/>
            <person name="Cuomo C.A."/>
        </authorList>
    </citation>
    <scope>NUCLEOTIDE SEQUENCE [LARGE SCALE GENOMIC DNA]</scope>
    <source>
        <strain evidence="4 5">R265</strain>
    </source>
</reference>
<keyword evidence="5" id="KW-1185">Reference proteome</keyword>
<dbReference type="OrthoDB" id="5283654at2759"/>
<dbReference type="Pfam" id="PF05368">
    <property type="entry name" value="NmrA"/>
    <property type="match status" value="1"/>
</dbReference>
<dbReference type="RefSeq" id="XP_062885365.1">
    <property type="nucleotide sequence ID" value="XM_063029410.1"/>
</dbReference>
<dbReference type="HOGENOM" id="CLU_940141_0_0_1"/>
<gene>
    <name evidence="4" type="ORF">CNBG_5545</name>
</gene>
<keyword evidence="1" id="KW-0521">NADP</keyword>
<protein>
    <recommendedName>
        <fullName evidence="3">NmrA-like domain-containing protein</fullName>
    </recommendedName>
</protein>
<dbReference type="InterPro" id="IPR051609">
    <property type="entry name" value="NmrA/Isoflavone_reductase-like"/>
</dbReference>
<evidence type="ECO:0000259" key="3">
    <source>
        <dbReference type="Pfam" id="PF05368"/>
    </source>
</evidence>
<keyword evidence="2" id="KW-0560">Oxidoreductase</keyword>
<accession>A0A095CHR5</accession>
<dbReference type="GeneID" id="88181685"/>
<dbReference type="PANTHER" id="PTHR47706:SF9">
    <property type="entry name" value="NMRA-LIKE DOMAIN-CONTAINING PROTEIN-RELATED"/>
    <property type="match status" value="1"/>
</dbReference>
<dbReference type="InterPro" id="IPR008030">
    <property type="entry name" value="NmrA-like"/>
</dbReference>
<dbReference type="AlphaFoldDB" id="A0A095CHR5"/>
<evidence type="ECO:0000256" key="1">
    <source>
        <dbReference type="ARBA" id="ARBA00022857"/>
    </source>
</evidence>
<dbReference type="OMA" id="YCRKIWG"/>
<organism evidence="4 5">
    <name type="scientific">Cryptococcus deuterogattii (strain R265)</name>
    <name type="common">Cryptococcus gattii VGII (strain R265)</name>
    <dbReference type="NCBI Taxonomy" id="294750"/>
    <lineage>
        <taxon>Eukaryota</taxon>
        <taxon>Fungi</taxon>
        <taxon>Dikarya</taxon>
        <taxon>Basidiomycota</taxon>
        <taxon>Agaricomycotina</taxon>
        <taxon>Tremellomycetes</taxon>
        <taxon>Tremellales</taxon>
        <taxon>Cryptococcaceae</taxon>
        <taxon>Cryptococcus</taxon>
        <taxon>Cryptococcus gattii species complex</taxon>
    </lineage>
</organism>
<dbReference type="PANTHER" id="PTHR47706">
    <property type="entry name" value="NMRA-LIKE FAMILY PROTEIN"/>
    <property type="match status" value="1"/>
</dbReference>
<dbReference type="Gene3D" id="3.90.25.10">
    <property type="entry name" value="UDP-galactose 4-epimerase, domain 1"/>
    <property type="match status" value="1"/>
</dbReference>
<evidence type="ECO:0000313" key="4">
    <source>
        <dbReference type="EMBL" id="KGB79707.1"/>
    </source>
</evidence>
<sequence length="296" mass="32410">MSPIVALIGHNGTVGENILPYLVEAHKKGSIKLVILHRPNSDLSKIPSDAGIEKRIIELEEGKINAIKAVVKDLEVVISTIAAANTPNQVYLAEALVGSPVFKTFIPSDFGCVWNEEEISTPGLSFLKIKEEAAENIKHLKVPITEIKVGMFDLFFFGYKAAGTDVKGNQVQYYHKSLNTRIPITSLSYLGYSVAQLVSDPSLLAKLPNSTPYIFDYAPTGQEIVDVLTQLHGQPTKTVEVSEENMAERLKGSWAVGAAVTKKWGDNNWGKVPKTEISGWTGKSFAETVKEWVNKA</sequence>
<dbReference type="InterPro" id="IPR036291">
    <property type="entry name" value="NAD(P)-bd_dom_sf"/>
</dbReference>
<dbReference type="Proteomes" id="UP000029445">
    <property type="component" value="Chromosome 3"/>
</dbReference>
<dbReference type="SUPFAM" id="SSF51735">
    <property type="entry name" value="NAD(P)-binding Rossmann-fold domains"/>
    <property type="match status" value="1"/>
</dbReference>
<proteinExistence type="predicted"/>
<dbReference type="VEuPathDB" id="FungiDB:CNBG_5545"/>
<evidence type="ECO:0000256" key="2">
    <source>
        <dbReference type="ARBA" id="ARBA00023002"/>
    </source>
</evidence>